<organism evidence="2 3">
    <name type="scientific">Planctopirus limnophila (strain ATCC 43296 / DSM 3776 / IFAM 1008 / Mu 290)</name>
    <name type="common">Planctomyces limnophilus</name>
    <dbReference type="NCBI Taxonomy" id="521674"/>
    <lineage>
        <taxon>Bacteria</taxon>
        <taxon>Pseudomonadati</taxon>
        <taxon>Planctomycetota</taxon>
        <taxon>Planctomycetia</taxon>
        <taxon>Planctomycetales</taxon>
        <taxon>Planctomycetaceae</taxon>
        <taxon>Planctopirus</taxon>
    </lineage>
</organism>
<dbReference type="AlphaFoldDB" id="D5SYI4"/>
<keyword evidence="3" id="KW-1185">Reference proteome</keyword>
<dbReference type="HOGENOM" id="CLU_2438249_0_0_0"/>
<sequence>MPSHLNRDLCEDQNRRQGGQTTVSDVSQNCAHWKPKESELHGTRKPNGNSIFCSRSPLASRRRISMPQLVSPSKKVLLVFSRLHFEAPCL</sequence>
<feature type="region of interest" description="Disordered" evidence="1">
    <location>
        <begin position="1"/>
        <end position="30"/>
    </location>
</feature>
<protein>
    <submittedName>
        <fullName evidence="2">Uncharacterized protein</fullName>
    </submittedName>
</protein>
<dbReference type="EMBL" id="CP001744">
    <property type="protein sequence ID" value="ADG67712.1"/>
    <property type="molecule type" value="Genomic_DNA"/>
</dbReference>
<evidence type="ECO:0000313" key="3">
    <source>
        <dbReference type="Proteomes" id="UP000002220"/>
    </source>
</evidence>
<dbReference type="KEGG" id="plm:Plim_1882"/>
<evidence type="ECO:0000313" key="2">
    <source>
        <dbReference type="EMBL" id="ADG67712.1"/>
    </source>
</evidence>
<dbReference type="Proteomes" id="UP000002220">
    <property type="component" value="Chromosome"/>
</dbReference>
<reference evidence="2 3" key="1">
    <citation type="journal article" date="2010" name="Stand. Genomic Sci.">
        <title>Complete genome sequence of Planctomyces limnophilus type strain (Mu 290).</title>
        <authorList>
            <person name="Labutti K."/>
            <person name="Sikorski J."/>
            <person name="Schneider S."/>
            <person name="Nolan M."/>
            <person name="Lucas S."/>
            <person name="Glavina Del Rio T."/>
            <person name="Tice H."/>
            <person name="Cheng J.F."/>
            <person name="Goodwin L."/>
            <person name="Pitluck S."/>
            <person name="Liolios K."/>
            <person name="Ivanova N."/>
            <person name="Mavromatis K."/>
            <person name="Mikhailova N."/>
            <person name="Pati A."/>
            <person name="Chen A."/>
            <person name="Palaniappan K."/>
            <person name="Land M."/>
            <person name="Hauser L."/>
            <person name="Chang Y.J."/>
            <person name="Jeffries C.D."/>
            <person name="Tindall B.J."/>
            <person name="Rohde M."/>
            <person name="Goker M."/>
            <person name="Woyke T."/>
            <person name="Bristow J."/>
            <person name="Eisen J.A."/>
            <person name="Markowitz V."/>
            <person name="Hugenholtz P."/>
            <person name="Kyrpides N.C."/>
            <person name="Klenk H.P."/>
            <person name="Lapidus A."/>
        </authorList>
    </citation>
    <scope>NUCLEOTIDE SEQUENCE [LARGE SCALE GENOMIC DNA]</scope>
    <source>
        <strain evidence="3">ATCC 43296 / DSM 3776 / IFAM 1008 / Mu 290</strain>
    </source>
</reference>
<feature type="compositionally biased region" description="Basic and acidic residues" evidence="1">
    <location>
        <begin position="1"/>
        <end position="15"/>
    </location>
</feature>
<gene>
    <name evidence="2" type="ordered locus">Plim_1882</name>
</gene>
<evidence type="ECO:0000256" key="1">
    <source>
        <dbReference type="SAM" id="MobiDB-lite"/>
    </source>
</evidence>
<name>D5SYI4_PLAL2</name>
<accession>D5SYI4</accession>
<proteinExistence type="predicted"/>
<dbReference type="STRING" id="521674.Plim_1882"/>
<feature type="compositionally biased region" description="Polar residues" evidence="1">
    <location>
        <begin position="16"/>
        <end position="30"/>
    </location>
</feature>